<evidence type="ECO:0000313" key="3">
    <source>
        <dbReference type="Proteomes" id="UP000244898"/>
    </source>
</evidence>
<dbReference type="InterPro" id="IPR002347">
    <property type="entry name" value="SDR_fam"/>
</dbReference>
<dbReference type="Gene3D" id="3.40.50.720">
    <property type="entry name" value="NAD(P)-binding Rossmann-like Domain"/>
    <property type="match status" value="1"/>
</dbReference>
<dbReference type="PANTHER" id="PTHR42760">
    <property type="entry name" value="SHORT-CHAIN DEHYDROGENASES/REDUCTASES FAMILY MEMBER"/>
    <property type="match status" value="1"/>
</dbReference>
<dbReference type="InterPro" id="IPR036291">
    <property type="entry name" value="NAD(P)-bd_dom_sf"/>
</dbReference>
<dbReference type="CDD" id="cd05233">
    <property type="entry name" value="SDR_c"/>
    <property type="match status" value="1"/>
</dbReference>
<keyword evidence="3" id="KW-1185">Reference proteome</keyword>
<dbReference type="GO" id="GO:0030497">
    <property type="term" value="P:fatty acid elongation"/>
    <property type="evidence" value="ECO:0007669"/>
    <property type="project" value="TreeGrafter"/>
</dbReference>
<organism evidence="2 3">
    <name type="scientific">Falsiruegeria mediterranea M17</name>
    <dbReference type="NCBI Taxonomy" id="1200281"/>
    <lineage>
        <taxon>Bacteria</taxon>
        <taxon>Pseudomonadati</taxon>
        <taxon>Pseudomonadota</taxon>
        <taxon>Alphaproteobacteria</taxon>
        <taxon>Rhodobacterales</taxon>
        <taxon>Roseobacteraceae</taxon>
        <taxon>Falsiruegeria</taxon>
    </lineage>
</organism>
<dbReference type="InterPro" id="IPR020904">
    <property type="entry name" value="Sc_DH/Rdtase_CS"/>
</dbReference>
<dbReference type="AlphaFoldDB" id="A0A2R8CEJ2"/>
<sequence length="244" mass="25666">MSNVTYDFAGRTAVITGGAAGIGAEIARHYAAAGANVAIWDMSEPTDALEGAISCTVDISQPNQIAAAVAETRKAFGGIDFLSHNAGFAGPTLPTWENDPAVWARVVEVNLTGTFHLAHAIVPVMQETGFGRIINMASLAGKEGTPNASAYSASKAGVIGFTKSLAKELAHTDIRVNCIAPAAIKTAILDQMAPEFVQIMIDKSPMKRLGWVEEAARMVMWLSSEDCTFNTGAVFDLSGGRATY</sequence>
<dbReference type="GO" id="GO:0016616">
    <property type="term" value="F:oxidoreductase activity, acting on the CH-OH group of donors, NAD or NADP as acceptor"/>
    <property type="evidence" value="ECO:0007669"/>
    <property type="project" value="TreeGrafter"/>
</dbReference>
<dbReference type="FunFam" id="3.40.50.720:FF:000084">
    <property type="entry name" value="Short-chain dehydrogenase reductase"/>
    <property type="match status" value="1"/>
</dbReference>
<dbReference type="EMBL" id="ONZG01000013">
    <property type="protein sequence ID" value="SPJ30852.1"/>
    <property type="molecule type" value="Genomic_DNA"/>
</dbReference>
<dbReference type="SUPFAM" id="SSF51735">
    <property type="entry name" value="NAD(P)-binding Rossmann-fold domains"/>
    <property type="match status" value="1"/>
</dbReference>
<reference evidence="3" key="1">
    <citation type="submission" date="2018-03" db="EMBL/GenBank/DDBJ databases">
        <authorList>
            <person name="Rodrigo-Torres L."/>
            <person name="Arahal R. D."/>
            <person name="Lucena T."/>
        </authorList>
    </citation>
    <scope>NUCLEOTIDE SEQUENCE [LARGE SCALE GENOMIC DNA]</scope>
    <source>
        <strain evidence="3">CECT 7615</strain>
    </source>
</reference>
<name>A0A2R8CEJ2_9RHOB</name>
<evidence type="ECO:0000256" key="1">
    <source>
        <dbReference type="ARBA" id="ARBA00006484"/>
    </source>
</evidence>
<dbReference type="PANTHER" id="PTHR42760:SF129">
    <property type="entry name" value="OXIDOREDUCTASE"/>
    <property type="match status" value="1"/>
</dbReference>
<protein>
    <submittedName>
        <fullName evidence="2">2-dehydro-3-deoxy-L-rhamnonate dehydrogenase (NAD(+))</fullName>
        <ecNumber evidence="2">1.1.1.401</ecNumber>
    </submittedName>
</protein>
<dbReference type="Pfam" id="PF13561">
    <property type="entry name" value="adh_short_C2"/>
    <property type="match status" value="1"/>
</dbReference>
<dbReference type="OrthoDB" id="9803333at2"/>
<comment type="similarity">
    <text evidence="1">Belongs to the short-chain dehydrogenases/reductases (SDR) family.</text>
</comment>
<accession>A0A2R8CEJ2</accession>
<gene>
    <name evidence="2" type="primary">LRA5</name>
    <name evidence="2" type="ORF">TRM7615_04389</name>
</gene>
<dbReference type="PRINTS" id="PR00081">
    <property type="entry name" value="GDHRDH"/>
</dbReference>
<dbReference type="PRINTS" id="PR00080">
    <property type="entry name" value="SDRFAMILY"/>
</dbReference>
<dbReference type="EC" id="1.1.1.401" evidence="2"/>
<dbReference type="PROSITE" id="PS00061">
    <property type="entry name" value="ADH_SHORT"/>
    <property type="match status" value="1"/>
</dbReference>
<evidence type="ECO:0000313" key="2">
    <source>
        <dbReference type="EMBL" id="SPJ30852.1"/>
    </source>
</evidence>
<dbReference type="RefSeq" id="WP_108791706.1">
    <property type="nucleotide sequence ID" value="NZ_ONZG01000013.1"/>
</dbReference>
<proteinExistence type="inferred from homology"/>
<dbReference type="Proteomes" id="UP000244898">
    <property type="component" value="Unassembled WGS sequence"/>
</dbReference>
<keyword evidence="2" id="KW-0560">Oxidoreductase</keyword>